<keyword evidence="2" id="KW-1185">Reference proteome</keyword>
<reference evidence="1 2" key="1">
    <citation type="journal article" date="2022" name="Allergy">
        <title>Genome assembly and annotation of Periplaneta americana reveal a comprehensive cockroach allergen profile.</title>
        <authorList>
            <person name="Wang L."/>
            <person name="Xiong Q."/>
            <person name="Saelim N."/>
            <person name="Wang L."/>
            <person name="Nong W."/>
            <person name="Wan A.T."/>
            <person name="Shi M."/>
            <person name="Liu X."/>
            <person name="Cao Q."/>
            <person name="Hui J.H.L."/>
            <person name="Sookrung N."/>
            <person name="Leung T.F."/>
            <person name="Tungtrongchitr A."/>
            <person name="Tsui S.K.W."/>
        </authorList>
    </citation>
    <scope>NUCLEOTIDE SEQUENCE [LARGE SCALE GENOMIC DNA]</scope>
    <source>
        <strain evidence="1">PWHHKU_190912</strain>
    </source>
</reference>
<dbReference type="EMBL" id="JAJSOF020000036">
    <property type="protein sequence ID" value="KAJ4429115.1"/>
    <property type="molecule type" value="Genomic_DNA"/>
</dbReference>
<name>A0ABQ8S5E3_PERAM</name>
<organism evidence="1 2">
    <name type="scientific">Periplaneta americana</name>
    <name type="common">American cockroach</name>
    <name type="synonym">Blatta americana</name>
    <dbReference type="NCBI Taxonomy" id="6978"/>
    <lineage>
        <taxon>Eukaryota</taxon>
        <taxon>Metazoa</taxon>
        <taxon>Ecdysozoa</taxon>
        <taxon>Arthropoda</taxon>
        <taxon>Hexapoda</taxon>
        <taxon>Insecta</taxon>
        <taxon>Pterygota</taxon>
        <taxon>Neoptera</taxon>
        <taxon>Polyneoptera</taxon>
        <taxon>Dictyoptera</taxon>
        <taxon>Blattodea</taxon>
        <taxon>Blattoidea</taxon>
        <taxon>Blattidae</taxon>
        <taxon>Blattinae</taxon>
        <taxon>Periplaneta</taxon>
    </lineage>
</organism>
<evidence type="ECO:0000313" key="2">
    <source>
        <dbReference type="Proteomes" id="UP001148838"/>
    </source>
</evidence>
<comment type="caution">
    <text evidence="1">The sequence shown here is derived from an EMBL/GenBank/DDBJ whole genome shotgun (WGS) entry which is preliminary data.</text>
</comment>
<sequence>MGVNEGGDIHHYTWLETEMARDANEVSSAVLDYIKKLEEKLEKIYREIYIEIFFRFMRITKPNFSNDEYAIEIL</sequence>
<protein>
    <submittedName>
        <fullName evidence="1">Uncharacterized protein</fullName>
    </submittedName>
</protein>
<gene>
    <name evidence="1" type="ORF">ANN_26116</name>
</gene>
<accession>A0ABQ8S5E3</accession>
<evidence type="ECO:0000313" key="1">
    <source>
        <dbReference type="EMBL" id="KAJ4429115.1"/>
    </source>
</evidence>
<proteinExistence type="predicted"/>
<dbReference type="Proteomes" id="UP001148838">
    <property type="component" value="Unassembled WGS sequence"/>
</dbReference>